<reference evidence="3 4" key="1">
    <citation type="submission" date="2017-01" db="EMBL/GenBank/DDBJ databases">
        <authorList>
            <person name="Mah S.A."/>
            <person name="Swanson W.J."/>
            <person name="Moy G.W."/>
            <person name="Vacquier V.D."/>
        </authorList>
    </citation>
    <scope>NUCLEOTIDE SEQUENCE [LARGE SCALE GENOMIC DNA]</scope>
    <source>
        <strain evidence="3 4">DSM 16927</strain>
    </source>
</reference>
<dbReference type="STRING" id="112234.SAMN05421768_1173"/>
<sequence>MNKHAILIGVNEVPHLDYLSTPSSYAIAMNDWAISQGFKTFLFVDEPDDRIVAGNCSRTDILRSIRGIIEETDQLLIYFAGHGVESTATNDIWLLPGYKDDPSDCISISLNKALAYSSGVPHVIFISDACRSPSNTDYLRAATGSAILPKLERLNPTTEVDVLFSTWPGKISVDVRDEKGIYRSTYSDCLLECLHGQIKEVILEVRKVKPGFPAVMTDELNSYLKKTVPLEMEKKVELHSFRWEK</sequence>
<evidence type="ECO:0000313" key="3">
    <source>
        <dbReference type="EMBL" id="SIS63264.1"/>
    </source>
</evidence>
<gene>
    <name evidence="2" type="ORF">EG359_20465</name>
    <name evidence="3" type="ORF">SAMN05421768_1173</name>
</gene>
<reference evidence="2 5" key="2">
    <citation type="submission" date="2018-11" db="EMBL/GenBank/DDBJ databases">
        <title>Proposal to divide the Flavobacteriaceae and reorganize its genera based on Amino Acid Identity values calculated from whole genome sequences.</title>
        <authorList>
            <person name="Nicholson A.C."/>
            <person name="Gulvik C.A."/>
            <person name="Whitney A.M."/>
            <person name="Humrighouse B.W."/>
            <person name="Bell M."/>
            <person name="Holmes B."/>
            <person name="Steigerwalt A.G."/>
            <person name="Villarma A."/>
            <person name="Sheth M."/>
            <person name="Batra D."/>
            <person name="Pryor J."/>
            <person name="Bernardet J.-F."/>
            <person name="Hugo C."/>
            <person name="Kampfer P."/>
            <person name="Newman J."/>
            <person name="McQuiston J.R."/>
        </authorList>
    </citation>
    <scope>NUCLEOTIDE SEQUENCE [LARGE SCALE GENOMIC DNA]</scope>
    <source>
        <strain evidence="2 5">DSM 16927</strain>
    </source>
</reference>
<keyword evidence="5" id="KW-1185">Reference proteome</keyword>
<dbReference type="Gene3D" id="3.40.50.1460">
    <property type="match status" value="1"/>
</dbReference>
<name>A0A1N7KNZ0_9FLAO</name>
<evidence type="ECO:0000313" key="4">
    <source>
        <dbReference type="Proteomes" id="UP000186106"/>
    </source>
</evidence>
<dbReference type="EMBL" id="FTNZ01000017">
    <property type="protein sequence ID" value="SIS63264.1"/>
    <property type="molecule type" value="Genomic_DNA"/>
</dbReference>
<dbReference type="EMBL" id="CP033926">
    <property type="protein sequence ID" value="AZB01817.1"/>
    <property type="molecule type" value="Genomic_DNA"/>
</dbReference>
<proteinExistence type="predicted"/>
<feature type="domain" description="Peptidase C14 caspase" evidence="1">
    <location>
        <begin position="3"/>
        <end position="206"/>
    </location>
</feature>
<evidence type="ECO:0000313" key="2">
    <source>
        <dbReference type="EMBL" id="AZB01817.1"/>
    </source>
</evidence>
<protein>
    <submittedName>
        <fullName evidence="3">Caspase domain-containing protein</fullName>
    </submittedName>
    <submittedName>
        <fullName evidence="2">Caspase family protein</fullName>
    </submittedName>
</protein>
<evidence type="ECO:0000259" key="1">
    <source>
        <dbReference type="Pfam" id="PF00656"/>
    </source>
</evidence>
<accession>A0A1N7KNZ0</accession>
<dbReference type="GO" id="GO:0006508">
    <property type="term" value="P:proteolysis"/>
    <property type="evidence" value="ECO:0007669"/>
    <property type="project" value="InterPro"/>
</dbReference>
<dbReference type="InterPro" id="IPR029030">
    <property type="entry name" value="Caspase-like_dom_sf"/>
</dbReference>
<organism evidence="3 4">
    <name type="scientific">Chryseobacterium joostei</name>
    <dbReference type="NCBI Taxonomy" id="112234"/>
    <lineage>
        <taxon>Bacteria</taxon>
        <taxon>Pseudomonadati</taxon>
        <taxon>Bacteroidota</taxon>
        <taxon>Flavobacteriia</taxon>
        <taxon>Flavobacteriales</taxon>
        <taxon>Weeksellaceae</taxon>
        <taxon>Chryseobacterium group</taxon>
        <taxon>Chryseobacterium</taxon>
    </lineage>
</organism>
<dbReference type="SUPFAM" id="SSF52129">
    <property type="entry name" value="Caspase-like"/>
    <property type="match status" value="1"/>
</dbReference>
<dbReference type="AlphaFoldDB" id="A0A1N7KNZ0"/>
<dbReference type="Pfam" id="PF00656">
    <property type="entry name" value="Peptidase_C14"/>
    <property type="match status" value="1"/>
</dbReference>
<dbReference type="Proteomes" id="UP000186106">
    <property type="component" value="Unassembled WGS sequence"/>
</dbReference>
<dbReference type="KEGG" id="cjt:EG359_20465"/>
<evidence type="ECO:0000313" key="5">
    <source>
        <dbReference type="Proteomes" id="UP000279541"/>
    </source>
</evidence>
<dbReference type="OrthoDB" id="174931at2"/>
<dbReference type="Proteomes" id="UP000279541">
    <property type="component" value="Chromosome"/>
</dbReference>
<dbReference type="RefSeq" id="WP_076357735.1">
    <property type="nucleotide sequence ID" value="NZ_CP033926.1"/>
</dbReference>
<dbReference type="GO" id="GO:0004197">
    <property type="term" value="F:cysteine-type endopeptidase activity"/>
    <property type="evidence" value="ECO:0007669"/>
    <property type="project" value="InterPro"/>
</dbReference>
<dbReference type="InterPro" id="IPR011600">
    <property type="entry name" value="Pept_C14_caspase"/>
</dbReference>